<evidence type="ECO:0000313" key="4">
    <source>
        <dbReference type="Proteomes" id="UP001152797"/>
    </source>
</evidence>
<dbReference type="CDD" id="cd00821">
    <property type="entry name" value="PH"/>
    <property type="match status" value="1"/>
</dbReference>
<dbReference type="EMBL" id="CAMXCT020002914">
    <property type="protein sequence ID" value="CAL1154715.1"/>
    <property type="molecule type" value="Genomic_DNA"/>
</dbReference>
<name>A0A9P1D146_9DINO</name>
<proteinExistence type="predicted"/>
<dbReference type="EMBL" id="CAMXCT030002914">
    <property type="protein sequence ID" value="CAL4788652.1"/>
    <property type="molecule type" value="Genomic_DNA"/>
</dbReference>
<sequence>MKCSRGHELHLTHLPCARKHRCTVCHEVIPRSARRFMCRRCSYDVCFDCGMHDNCLIDRSKDSQKTLRSVFKEYAIGHHRSVAISTSYDIISPSDGHMRRHQHKRGLGVGEDCRYAVFSDATMNVDTYHLPTPSERPDKRDVQPSSNPTIALAQAVVKRCMQLVDVVAAEVAAGFDCLDHEWVPKRPLSSTQPSKSGFLTRQPRHGMILSQAQRRFFVLSQGLLQWQKDDSKGSEVLGALRIGSTTSISLEEDLRIQTCDSQVILTCPEGGSLREWAEALRKEAEGPPAEEQVFAIHPSLSRFKDLNSST</sequence>
<evidence type="ECO:0000313" key="2">
    <source>
        <dbReference type="EMBL" id="CAI4001340.1"/>
    </source>
</evidence>
<dbReference type="InterPro" id="IPR001849">
    <property type="entry name" value="PH_domain"/>
</dbReference>
<dbReference type="Proteomes" id="UP001152797">
    <property type="component" value="Unassembled WGS sequence"/>
</dbReference>
<gene>
    <name evidence="2" type="ORF">C1SCF055_LOCUS27394</name>
</gene>
<feature type="domain" description="PH" evidence="1">
    <location>
        <begin position="192"/>
        <end position="285"/>
    </location>
</feature>
<keyword evidence="4" id="KW-1185">Reference proteome</keyword>
<dbReference type="OrthoDB" id="10318174at2759"/>
<dbReference type="SUPFAM" id="SSF50729">
    <property type="entry name" value="PH domain-like"/>
    <property type="match status" value="1"/>
</dbReference>
<evidence type="ECO:0000313" key="3">
    <source>
        <dbReference type="EMBL" id="CAL4788652.1"/>
    </source>
</evidence>
<evidence type="ECO:0000259" key="1">
    <source>
        <dbReference type="PROSITE" id="PS50003"/>
    </source>
</evidence>
<dbReference type="AlphaFoldDB" id="A0A9P1D146"/>
<reference evidence="2" key="1">
    <citation type="submission" date="2022-10" db="EMBL/GenBank/DDBJ databases">
        <authorList>
            <person name="Chen Y."/>
            <person name="Dougan E. K."/>
            <person name="Chan C."/>
            <person name="Rhodes N."/>
            <person name="Thang M."/>
        </authorList>
    </citation>
    <scope>NUCLEOTIDE SEQUENCE</scope>
</reference>
<dbReference type="Gene3D" id="2.30.29.30">
    <property type="entry name" value="Pleckstrin-homology domain (PH domain)/Phosphotyrosine-binding domain (PTB)"/>
    <property type="match status" value="1"/>
</dbReference>
<protein>
    <recommendedName>
        <fullName evidence="1">PH domain-containing protein</fullName>
    </recommendedName>
</protein>
<dbReference type="InterPro" id="IPR011993">
    <property type="entry name" value="PH-like_dom_sf"/>
</dbReference>
<reference evidence="3 4" key="2">
    <citation type="submission" date="2024-05" db="EMBL/GenBank/DDBJ databases">
        <authorList>
            <person name="Chen Y."/>
            <person name="Shah S."/>
            <person name="Dougan E. K."/>
            <person name="Thang M."/>
            <person name="Chan C."/>
        </authorList>
    </citation>
    <scope>NUCLEOTIDE SEQUENCE [LARGE SCALE GENOMIC DNA]</scope>
</reference>
<organism evidence="2">
    <name type="scientific">Cladocopium goreaui</name>
    <dbReference type="NCBI Taxonomy" id="2562237"/>
    <lineage>
        <taxon>Eukaryota</taxon>
        <taxon>Sar</taxon>
        <taxon>Alveolata</taxon>
        <taxon>Dinophyceae</taxon>
        <taxon>Suessiales</taxon>
        <taxon>Symbiodiniaceae</taxon>
        <taxon>Cladocopium</taxon>
    </lineage>
</organism>
<dbReference type="SMART" id="SM00233">
    <property type="entry name" value="PH"/>
    <property type="match status" value="1"/>
</dbReference>
<dbReference type="PROSITE" id="PS50003">
    <property type="entry name" value="PH_DOMAIN"/>
    <property type="match status" value="1"/>
</dbReference>
<feature type="non-terminal residue" evidence="2">
    <location>
        <position position="310"/>
    </location>
</feature>
<accession>A0A9P1D146</accession>
<dbReference type="EMBL" id="CAMXCT010002914">
    <property type="protein sequence ID" value="CAI4001340.1"/>
    <property type="molecule type" value="Genomic_DNA"/>
</dbReference>
<comment type="caution">
    <text evidence="2">The sequence shown here is derived from an EMBL/GenBank/DDBJ whole genome shotgun (WGS) entry which is preliminary data.</text>
</comment>